<protein>
    <submittedName>
        <fullName evidence="2">Uncharacterized protein</fullName>
    </submittedName>
</protein>
<organism evidence="2 3">
    <name type="scientific">Saprospira grandis (strain Lewin)</name>
    <dbReference type="NCBI Taxonomy" id="984262"/>
    <lineage>
        <taxon>Bacteria</taxon>
        <taxon>Pseudomonadati</taxon>
        <taxon>Bacteroidota</taxon>
        <taxon>Saprospiria</taxon>
        <taxon>Saprospirales</taxon>
        <taxon>Saprospiraceae</taxon>
        <taxon>Saprospira</taxon>
    </lineage>
</organism>
<keyword evidence="1" id="KW-0472">Membrane</keyword>
<dbReference type="Proteomes" id="UP000007519">
    <property type="component" value="Chromosome"/>
</dbReference>
<evidence type="ECO:0000256" key="1">
    <source>
        <dbReference type="SAM" id="Phobius"/>
    </source>
</evidence>
<name>H6L1S2_SAPGL</name>
<proteinExistence type="predicted"/>
<keyword evidence="1" id="KW-1133">Transmembrane helix</keyword>
<evidence type="ECO:0000313" key="2">
    <source>
        <dbReference type="EMBL" id="AFC26150.1"/>
    </source>
</evidence>
<reference evidence="2 3" key="1">
    <citation type="journal article" date="2012" name="Stand. Genomic Sci.">
        <title>Complete genome sequencing and analysis of Saprospira grandis str. Lewin, a predatory marine bacterium.</title>
        <authorList>
            <person name="Saw J.H."/>
            <person name="Yuryev A."/>
            <person name="Kanbe M."/>
            <person name="Hou S."/>
            <person name="Young A.G."/>
            <person name="Aizawa S."/>
            <person name="Alam M."/>
        </authorList>
    </citation>
    <scope>NUCLEOTIDE SEQUENCE [LARGE SCALE GENOMIC DNA]</scope>
    <source>
        <strain evidence="2 3">Lewin</strain>
    </source>
</reference>
<dbReference type="EMBL" id="CP002831">
    <property type="protein sequence ID" value="AFC26150.1"/>
    <property type="molecule type" value="Genomic_DNA"/>
</dbReference>
<keyword evidence="1" id="KW-0812">Transmembrane</keyword>
<sequence length="100" mass="11200">MGVQPFPAKLGSPGLLSFRFPSTVKELYNKLINRILRAIYKFKISCSLFLIKLLLFFYSPPFFRLFFASFLVNVLGPAASKLAAAMLRGSQVCSALVFSR</sequence>
<evidence type="ECO:0000313" key="3">
    <source>
        <dbReference type="Proteomes" id="UP000007519"/>
    </source>
</evidence>
<gene>
    <name evidence="2" type="ordered locus">SGRA_3425</name>
</gene>
<keyword evidence="3" id="KW-1185">Reference proteome</keyword>
<dbReference type="HOGENOM" id="CLU_2304051_0_0_10"/>
<feature type="transmembrane region" description="Helical" evidence="1">
    <location>
        <begin position="40"/>
        <end position="59"/>
    </location>
</feature>
<dbReference type="AlphaFoldDB" id="H6L1S2"/>
<dbReference type="KEGG" id="sgn:SGRA_3425"/>
<accession>H6L1S2</accession>